<dbReference type="eggNOG" id="ENOG502ZAMG">
    <property type="taxonomic scope" value="Bacteria"/>
</dbReference>
<organism evidence="2 3">
    <name type="scientific">Rhodanobacter spathiphylli B39</name>
    <dbReference type="NCBI Taxonomy" id="1163407"/>
    <lineage>
        <taxon>Bacteria</taxon>
        <taxon>Pseudomonadati</taxon>
        <taxon>Pseudomonadota</taxon>
        <taxon>Gammaproteobacteria</taxon>
        <taxon>Lysobacterales</taxon>
        <taxon>Rhodanobacteraceae</taxon>
        <taxon>Rhodanobacter</taxon>
    </lineage>
</organism>
<comment type="caution">
    <text evidence="2">The sequence shown here is derived from an EMBL/GenBank/DDBJ whole genome shotgun (WGS) entry which is preliminary data.</text>
</comment>
<dbReference type="InterPro" id="IPR023373">
    <property type="entry name" value="YmcC_sf"/>
</dbReference>
<keyword evidence="2" id="KW-0449">Lipoprotein</keyword>
<dbReference type="SUPFAM" id="SSF159270">
    <property type="entry name" value="YmcC-like"/>
    <property type="match status" value="1"/>
</dbReference>
<reference evidence="2 3" key="1">
    <citation type="journal article" date="2012" name="J. Bacteriol.">
        <title>Genome sequences for six rhodanobacter strains, isolated from soils and the terrestrial subsurface, with variable denitrification capabilities.</title>
        <authorList>
            <person name="Kostka J.E."/>
            <person name="Green S.J."/>
            <person name="Rishishwar L."/>
            <person name="Prakash O."/>
            <person name="Katz L.S."/>
            <person name="Marino-Ramirez L."/>
            <person name="Jordan I.K."/>
            <person name="Munk C."/>
            <person name="Ivanova N."/>
            <person name="Mikhailova N."/>
            <person name="Watson D.B."/>
            <person name="Brown S.D."/>
            <person name="Palumbo A.V."/>
            <person name="Brooks S.C."/>
        </authorList>
    </citation>
    <scope>NUCLEOTIDE SEQUENCE [LARGE SCALE GENOMIC DNA]</scope>
    <source>
        <strain evidence="2 3">B39</strain>
    </source>
</reference>
<proteinExistence type="predicted"/>
<dbReference type="Gene3D" id="2.40.360.10">
    <property type="entry name" value="YmcC-like"/>
    <property type="match status" value="1"/>
</dbReference>
<dbReference type="STRING" id="1163407.UU7_08023"/>
<dbReference type="AlphaFoldDB" id="I4W274"/>
<protein>
    <submittedName>
        <fullName evidence="2">Lipoprotein</fullName>
    </submittedName>
</protein>
<dbReference type="EMBL" id="AJXT01000017">
    <property type="protein sequence ID" value="EIL93565.1"/>
    <property type="molecule type" value="Genomic_DNA"/>
</dbReference>
<keyword evidence="3" id="KW-1185">Reference proteome</keyword>
<accession>I4W274</accession>
<dbReference type="Pfam" id="PF11102">
    <property type="entry name" value="YjbF"/>
    <property type="match status" value="1"/>
</dbReference>
<sequence length="266" mass="29019">MGGCGGQYPPYEAMPPDQDEDFGLPPDQLTNSERTGVSTAHAAAARTLPAWFLLLACPLLLGLHGCSELSRSSIKAMRLAVKGRPQVQPTAAEVAAKPYFQLQATSPEGSAVLILGNVDGGRQAWYGNHGVVVFIEHGRVVQTTGLGQDLDGVQLPADDPFARGLQTLTAPVSYRMGKDWSPGYRYGVPVDATLTPAGREQITILDQTHDVLRVDEQLDVPSLHYRVTNHYWVDPRDGFIWKSDQQVAPGLSLQLVQLRPYREPQP</sequence>
<dbReference type="PATRIC" id="fig|1163407.3.peg.1606"/>
<feature type="region of interest" description="Disordered" evidence="1">
    <location>
        <begin position="1"/>
        <end position="34"/>
    </location>
</feature>
<evidence type="ECO:0000256" key="1">
    <source>
        <dbReference type="SAM" id="MobiDB-lite"/>
    </source>
</evidence>
<name>I4W274_9GAMM</name>
<evidence type="ECO:0000313" key="2">
    <source>
        <dbReference type="EMBL" id="EIL93565.1"/>
    </source>
</evidence>
<dbReference type="InterPro" id="IPR021308">
    <property type="entry name" value="GfcB"/>
</dbReference>
<evidence type="ECO:0000313" key="3">
    <source>
        <dbReference type="Proteomes" id="UP000003226"/>
    </source>
</evidence>
<gene>
    <name evidence="2" type="ORF">UU7_08023</name>
</gene>
<dbReference type="Proteomes" id="UP000003226">
    <property type="component" value="Unassembled WGS sequence"/>
</dbReference>